<dbReference type="EMBL" id="KU574722">
    <property type="protein sequence ID" value="AMM43636.1"/>
    <property type="molecule type" value="Genomic_DNA"/>
</dbReference>
<name>A0A1L2CUE7_9CAUD</name>
<keyword evidence="2" id="KW-1185">Reference proteome</keyword>
<sequence length="174" mass="21260">MKIVYKCKQTGEVRSTVNLNEFSGYKIQIEHNKISKITELLNNEVLALINYRPTKTTLIHKIEYNGHVEYRYNNNKVDSMYFEFNNKRYGEYKKFNPSGELVDRKYYYENRDITEEVMRFIGYKDDPNDFKYYTFQEDEVFNLMMKYGLYFRFCFESERESSEFDLITEYCQIN</sequence>
<organism evidence="1 2">
    <name type="scientific">Pectobacterium phage vB_PcaM_CBB</name>
    <dbReference type="NCBI Taxonomy" id="2772511"/>
    <lineage>
        <taxon>Viruses</taxon>
        <taxon>Duplodnaviria</taxon>
        <taxon>Heunggongvirae</taxon>
        <taxon>Uroviricota</taxon>
        <taxon>Caudoviricetes</taxon>
        <taxon>Mimasvirus</taxon>
        <taxon>Mimasvirus CBB</taxon>
    </lineage>
</organism>
<reference evidence="2" key="1">
    <citation type="submission" date="2016-01" db="EMBL/GenBank/DDBJ databases">
        <title>Isolation and Characterization of Enterobacteria phage CBB.</title>
        <authorList>
            <person name="Buttimer C.T.H."/>
            <person name="Hendrix H."/>
            <person name="Alexandre H."/>
            <person name="O'Mahony J."/>
            <person name="Lavigne R."/>
            <person name="Coffey A."/>
        </authorList>
    </citation>
    <scope>NUCLEOTIDE SEQUENCE [LARGE SCALE GENOMIC DNA]</scope>
</reference>
<protein>
    <submittedName>
        <fullName evidence="1">Uncharacterized protein</fullName>
    </submittedName>
</protein>
<evidence type="ECO:0000313" key="2">
    <source>
        <dbReference type="Proteomes" id="UP000223891"/>
    </source>
</evidence>
<dbReference type="Proteomes" id="UP000223891">
    <property type="component" value="Segment"/>
</dbReference>
<gene>
    <name evidence="1" type="ORF">CBB_71</name>
</gene>
<evidence type="ECO:0000313" key="1">
    <source>
        <dbReference type="EMBL" id="AMM43636.1"/>
    </source>
</evidence>
<proteinExistence type="predicted"/>
<accession>A0A1L2CUE7</accession>